<accession>A0ABU3PEA5</accession>
<gene>
    <name evidence="1" type="ORF">RQP53_14250</name>
</gene>
<dbReference type="Proteomes" id="UP001246372">
    <property type="component" value="Unassembled WGS sequence"/>
</dbReference>
<evidence type="ECO:0000313" key="1">
    <source>
        <dbReference type="EMBL" id="MDT9000433.1"/>
    </source>
</evidence>
<reference evidence="1" key="1">
    <citation type="submission" date="2023-09" db="EMBL/GenBank/DDBJ databases">
        <title>Paucibacter sp. APW11 Genome sequencing and assembly.</title>
        <authorList>
            <person name="Kim I."/>
        </authorList>
    </citation>
    <scope>NUCLEOTIDE SEQUENCE</scope>
    <source>
        <strain evidence="1">APW11</strain>
    </source>
</reference>
<sequence>MFETDLPEFPYTIWGTTFLVGYKRRAFILTTRHTLRPESIGPLCIFPSDTSRRMLPLKDVFFAPEADVEDDFADLAVIEIDQARLQHPEFAEATLIDLEKAGGDWYSARDDAAFVVMGYPEEHSTIDYENGEMTTGRIVLQGRYQKESALPYLHELKIADGHGLSTFSGFSGGPVFSWHENPEGAARVCLCGMAIRGTVTSSIIHFLDRSVLLDALELKTGRPPATAHS</sequence>
<keyword evidence="2" id="KW-1185">Reference proteome</keyword>
<name>A0ABU3PEA5_9BURK</name>
<dbReference type="SUPFAM" id="SSF50494">
    <property type="entry name" value="Trypsin-like serine proteases"/>
    <property type="match status" value="1"/>
</dbReference>
<protein>
    <submittedName>
        <fullName evidence="1">Trypsin-like peptidase domain-containing protein</fullName>
    </submittedName>
</protein>
<organism evidence="1 2">
    <name type="scientific">Roseateles aquae</name>
    <dbReference type="NCBI Taxonomy" id="3077235"/>
    <lineage>
        <taxon>Bacteria</taxon>
        <taxon>Pseudomonadati</taxon>
        <taxon>Pseudomonadota</taxon>
        <taxon>Betaproteobacteria</taxon>
        <taxon>Burkholderiales</taxon>
        <taxon>Sphaerotilaceae</taxon>
        <taxon>Roseateles</taxon>
    </lineage>
</organism>
<evidence type="ECO:0000313" key="2">
    <source>
        <dbReference type="Proteomes" id="UP001246372"/>
    </source>
</evidence>
<proteinExistence type="predicted"/>
<dbReference type="InterPro" id="IPR009003">
    <property type="entry name" value="Peptidase_S1_PA"/>
</dbReference>
<dbReference type="EMBL" id="JAVXZY010000005">
    <property type="protein sequence ID" value="MDT9000433.1"/>
    <property type="molecule type" value="Genomic_DNA"/>
</dbReference>
<comment type="caution">
    <text evidence="1">The sequence shown here is derived from an EMBL/GenBank/DDBJ whole genome shotgun (WGS) entry which is preliminary data.</text>
</comment>